<evidence type="ECO:0000313" key="5">
    <source>
        <dbReference type="EMBL" id="SVA59903.1"/>
    </source>
</evidence>
<dbReference type="Gene3D" id="3.90.550.10">
    <property type="entry name" value="Spore Coat Polysaccharide Biosynthesis Protein SpsA, Chain A"/>
    <property type="match status" value="1"/>
</dbReference>
<reference evidence="5" key="1">
    <citation type="submission" date="2018-05" db="EMBL/GenBank/DDBJ databases">
        <authorList>
            <person name="Lanie J.A."/>
            <person name="Ng W.-L."/>
            <person name="Kazmierczak K.M."/>
            <person name="Andrzejewski T.M."/>
            <person name="Davidsen T.M."/>
            <person name="Wayne K.J."/>
            <person name="Tettelin H."/>
            <person name="Glass J.I."/>
            <person name="Rusch D."/>
            <person name="Podicherti R."/>
            <person name="Tsui H.-C.T."/>
            <person name="Winkler M.E."/>
        </authorList>
    </citation>
    <scope>NUCLEOTIDE SEQUENCE</scope>
</reference>
<keyword evidence="2" id="KW-0328">Glycosyltransferase</keyword>
<keyword evidence="3" id="KW-0808">Transferase</keyword>
<sequence length="348" mass="40790">MENDFEPLVSIIILNYNGGKLLVDCVESIYNSDYKNFEVIIVDNFSKDESHKECKKKFKQVTLINNLENLGYCEGNNVGIRRARGDFLVILNPDTIVEKNWLKEFLVAFNKNGEGLYQPKILVTTQKNMLFSTGNMIQLFGFGFSRAKGEKDNKQFEYDEEVGYASGTCLFTSSKIMKKIGNFDSFLFAFHDDLDLCWRGRLMEIKSYYAHKAIIYHPFEGYSFKWSPFKFFLMERNRLYCLMTHYKRTTYFKILPSLILIEAAVTLFHIKKKMFGVKLKANFDIIKNFKKINARYNTIQSKRKISDREIIKKFSDEISIPPWVVEKSSNNLFNKILVNLSKMSRRII</sequence>
<dbReference type="AlphaFoldDB" id="A0A381X6P3"/>
<dbReference type="Pfam" id="PF00535">
    <property type="entry name" value="Glycos_transf_2"/>
    <property type="match status" value="1"/>
</dbReference>
<dbReference type="SUPFAM" id="SSF53448">
    <property type="entry name" value="Nucleotide-diphospho-sugar transferases"/>
    <property type="match status" value="1"/>
</dbReference>
<comment type="similarity">
    <text evidence="1">Belongs to the glycosyltransferase 2 family.</text>
</comment>
<dbReference type="InterPro" id="IPR029044">
    <property type="entry name" value="Nucleotide-diphossugar_trans"/>
</dbReference>
<protein>
    <recommendedName>
        <fullName evidence="4">Glycosyltransferase 2-like domain-containing protein</fullName>
    </recommendedName>
</protein>
<dbReference type="PANTHER" id="PTHR43179">
    <property type="entry name" value="RHAMNOSYLTRANSFERASE WBBL"/>
    <property type="match status" value="1"/>
</dbReference>
<dbReference type="EMBL" id="UINC01013962">
    <property type="protein sequence ID" value="SVA59903.1"/>
    <property type="molecule type" value="Genomic_DNA"/>
</dbReference>
<evidence type="ECO:0000256" key="2">
    <source>
        <dbReference type="ARBA" id="ARBA00022676"/>
    </source>
</evidence>
<evidence type="ECO:0000259" key="4">
    <source>
        <dbReference type="Pfam" id="PF00535"/>
    </source>
</evidence>
<dbReference type="PANTHER" id="PTHR43179:SF12">
    <property type="entry name" value="GALACTOFURANOSYLTRANSFERASE GLFT2"/>
    <property type="match status" value="1"/>
</dbReference>
<feature type="domain" description="Glycosyltransferase 2-like" evidence="4">
    <location>
        <begin position="10"/>
        <end position="180"/>
    </location>
</feature>
<gene>
    <name evidence="5" type="ORF">METZ01_LOCUS112757</name>
</gene>
<dbReference type="CDD" id="cd04186">
    <property type="entry name" value="GT_2_like_c"/>
    <property type="match status" value="1"/>
</dbReference>
<organism evidence="5">
    <name type="scientific">marine metagenome</name>
    <dbReference type="NCBI Taxonomy" id="408172"/>
    <lineage>
        <taxon>unclassified sequences</taxon>
        <taxon>metagenomes</taxon>
        <taxon>ecological metagenomes</taxon>
    </lineage>
</organism>
<dbReference type="InterPro" id="IPR001173">
    <property type="entry name" value="Glyco_trans_2-like"/>
</dbReference>
<name>A0A381X6P3_9ZZZZ</name>
<dbReference type="GO" id="GO:0016757">
    <property type="term" value="F:glycosyltransferase activity"/>
    <property type="evidence" value="ECO:0007669"/>
    <property type="project" value="UniProtKB-KW"/>
</dbReference>
<proteinExistence type="inferred from homology"/>
<evidence type="ECO:0000256" key="1">
    <source>
        <dbReference type="ARBA" id="ARBA00006739"/>
    </source>
</evidence>
<accession>A0A381X6P3</accession>
<evidence type="ECO:0000256" key="3">
    <source>
        <dbReference type="ARBA" id="ARBA00022679"/>
    </source>
</evidence>